<dbReference type="GeneID" id="92353234"/>
<organism evidence="2">
    <name type="scientific">Sulfurisphaera javensis</name>
    <dbReference type="NCBI Taxonomy" id="2049879"/>
    <lineage>
        <taxon>Archaea</taxon>
        <taxon>Thermoproteota</taxon>
        <taxon>Thermoprotei</taxon>
        <taxon>Sulfolobales</taxon>
        <taxon>Sulfolobaceae</taxon>
        <taxon>Sulfurisphaera</taxon>
    </lineage>
</organism>
<accession>A0AAT9GN96</accession>
<keyword evidence="1" id="KW-0472">Membrane</keyword>
<keyword evidence="1" id="KW-0812">Transmembrane</keyword>
<gene>
    <name evidence="2" type="ORF">SJAV_03040</name>
</gene>
<evidence type="ECO:0000256" key="1">
    <source>
        <dbReference type="SAM" id="Phobius"/>
    </source>
</evidence>
<proteinExistence type="predicted"/>
<evidence type="ECO:0000313" key="2">
    <source>
        <dbReference type="EMBL" id="BFH72360.1"/>
    </source>
</evidence>
<dbReference type="KEGG" id="sjv:SJAV_03040"/>
<sequence>MKAYISIFIILAILISLVVYSFYTQTLLNIKFSIIKNKENNVKSEHYININNIVFIRTYNINLTVNITNPSEYYSSKYIGILSLNVTQNTILLFNLSEGYITFIKNTPSNWKNITFCISYNSNLYYIGWHSPNNSSMLLYYNIFNLSGGLYGNLTSDNYYLLVPLPKGYYNITIFFGIQGFIPQQSIIPLFTINNTIVDYANITLVN</sequence>
<keyword evidence="1" id="KW-1133">Transmembrane helix</keyword>
<name>A0AAT9GN96_9CREN</name>
<protein>
    <submittedName>
        <fullName evidence="2">Uncharacterized protein</fullName>
    </submittedName>
</protein>
<dbReference type="EMBL" id="AP031322">
    <property type="protein sequence ID" value="BFH72360.1"/>
    <property type="molecule type" value="Genomic_DNA"/>
</dbReference>
<feature type="transmembrane region" description="Helical" evidence="1">
    <location>
        <begin position="6"/>
        <end position="23"/>
    </location>
</feature>
<reference evidence="2" key="1">
    <citation type="submission" date="2024-03" db="EMBL/GenBank/DDBJ databases">
        <title>Complete genome sequence of Sulfurisphaera javensis strain KD-1.</title>
        <authorList>
            <person name="Sakai H."/>
            <person name="Nur N."/>
            <person name="Suwanto A."/>
            <person name="Kurosawa N."/>
        </authorList>
    </citation>
    <scope>NUCLEOTIDE SEQUENCE</scope>
    <source>
        <strain evidence="2">KD-1</strain>
    </source>
</reference>
<dbReference type="AlphaFoldDB" id="A0AAT9GN96"/>
<dbReference type="RefSeq" id="WP_369610592.1">
    <property type="nucleotide sequence ID" value="NZ_AP031322.1"/>
</dbReference>